<reference evidence="1 2" key="1">
    <citation type="submission" date="2019-03" db="EMBL/GenBank/DDBJ databases">
        <title>Single cell metagenomics reveals metabolic interactions within the superorganism composed of flagellate Streblomastix strix and complex community of Bacteroidetes bacteria on its surface.</title>
        <authorList>
            <person name="Treitli S.C."/>
            <person name="Kolisko M."/>
            <person name="Husnik F."/>
            <person name="Keeling P."/>
            <person name="Hampl V."/>
        </authorList>
    </citation>
    <scope>NUCLEOTIDE SEQUENCE [LARGE SCALE GENOMIC DNA]</scope>
    <source>
        <strain evidence="1">ST1C</strain>
    </source>
</reference>
<sequence>MSIPVAVQELAPVPSECLQDVRIDRMTYTHTDANTNSCAVLLNPVIASGIVRMDIMNMTKLEGVGIADESMNFDRTQNPLNYRTPNVAVYRTDKIVIYGHKIGME</sequence>
<evidence type="ECO:0000313" key="1">
    <source>
        <dbReference type="EMBL" id="KAA6388681.1"/>
    </source>
</evidence>
<organism evidence="1 2">
    <name type="scientific">Streblomastix strix</name>
    <dbReference type="NCBI Taxonomy" id="222440"/>
    <lineage>
        <taxon>Eukaryota</taxon>
        <taxon>Metamonada</taxon>
        <taxon>Preaxostyla</taxon>
        <taxon>Oxymonadida</taxon>
        <taxon>Streblomastigidae</taxon>
        <taxon>Streblomastix</taxon>
    </lineage>
</organism>
<evidence type="ECO:0000313" key="2">
    <source>
        <dbReference type="Proteomes" id="UP000324800"/>
    </source>
</evidence>
<protein>
    <submittedName>
        <fullName evidence="1">Uncharacterized protein</fullName>
    </submittedName>
</protein>
<dbReference type="Proteomes" id="UP000324800">
    <property type="component" value="Unassembled WGS sequence"/>
</dbReference>
<gene>
    <name evidence="1" type="ORF">EZS28_015792</name>
</gene>
<dbReference type="AlphaFoldDB" id="A0A5J4W160"/>
<proteinExistence type="predicted"/>
<name>A0A5J4W160_9EUKA</name>
<accession>A0A5J4W160</accession>
<comment type="caution">
    <text evidence="1">The sequence shown here is derived from an EMBL/GenBank/DDBJ whole genome shotgun (WGS) entry which is preliminary data.</text>
</comment>
<dbReference type="EMBL" id="SNRW01003886">
    <property type="protein sequence ID" value="KAA6388681.1"/>
    <property type="molecule type" value="Genomic_DNA"/>
</dbReference>
<feature type="non-terminal residue" evidence="1">
    <location>
        <position position="105"/>
    </location>
</feature>